<feature type="region of interest" description="Disordered" evidence="1">
    <location>
        <begin position="1"/>
        <end position="51"/>
    </location>
</feature>
<evidence type="ECO:0000313" key="3">
    <source>
        <dbReference type="Proteomes" id="UP000023152"/>
    </source>
</evidence>
<dbReference type="AlphaFoldDB" id="X6LT59"/>
<name>X6LT59_RETFI</name>
<feature type="compositionally biased region" description="Basic and acidic residues" evidence="1">
    <location>
        <begin position="33"/>
        <end position="43"/>
    </location>
</feature>
<keyword evidence="3" id="KW-1185">Reference proteome</keyword>
<protein>
    <submittedName>
        <fullName evidence="2">Uncharacterized protein</fullName>
    </submittedName>
</protein>
<organism evidence="2 3">
    <name type="scientific">Reticulomyxa filosa</name>
    <dbReference type="NCBI Taxonomy" id="46433"/>
    <lineage>
        <taxon>Eukaryota</taxon>
        <taxon>Sar</taxon>
        <taxon>Rhizaria</taxon>
        <taxon>Retaria</taxon>
        <taxon>Foraminifera</taxon>
        <taxon>Monothalamids</taxon>
        <taxon>Reticulomyxidae</taxon>
        <taxon>Reticulomyxa</taxon>
    </lineage>
</organism>
<evidence type="ECO:0000256" key="1">
    <source>
        <dbReference type="SAM" id="MobiDB-lite"/>
    </source>
</evidence>
<evidence type="ECO:0000313" key="2">
    <source>
        <dbReference type="EMBL" id="ETO03890.1"/>
    </source>
</evidence>
<sequence length="135" mass="15669">RKKKQKQTSCDTSEWFGAEKRQKETKMRKRTEKQKVFGDESTTKIRGKTSQSPLSPLFPLYDGKSESNVIPFVKHMTLTEAQQLRISDVVDHRDSTGRYQLSKVLDIDQKGYLSVKCAELNDKCHYKSHISKHLH</sequence>
<gene>
    <name evidence="2" type="ORF">RFI_33512</name>
</gene>
<reference evidence="2 3" key="1">
    <citation type="journal article" date="2013" name="Curr. Biol.">
        <title>The Genome of the Foraminiferan Reticulomyxa filosa.</title>
        <authorList>
            <person name="Glockner G."/>
            <person name="Hulsmann N."/>
            <person name="Schleicher M."/>
            <person name="Noegel A.A."/>
            <person name="Eichinger L."/>
            <person name="Gallinger C."/>
            <person name="Pawlowski J."/>
            <person name="Sierra R."/>
            <person name="Euteneuer U."/>
            <person name="Pillet L."/>
            <person name="Moustafa A."/>
            <person name="Platzer M."/>
            <person name="Groth M."/>
            <person name="Szafranski K."/>
            <person name="Schliwa M."/>
        </authorList>
    </citation>
    <scope>NUCLEOTIDE SEQUENCE [LARGE SCALE GENOMIC DNA]</scope>
</reference>
<feature type="non-terminal residue" evidence="2">
    <location>
        <position position="1"/>
    </location>
</feature>
<comment type="caution">
    <text evidence="2">The sequence shown here is derived from an EMBL/GenBank/DDBJ whole genome shotgun (WGS) entry which is preliminary data.</text>
</comment>
<accession>X6LT59</accession>
<dbReference type="EMBL" id="ASPP01031444">
    <property type="protein sequence ID" value="ETO03890.1"/>
    <property type="molecule type" value="Genomic_DNA"/>
</dbReference>
<dbReference type="Proteomes" id="UP000023152">
    <property type="component" value="Unassembled WGS sequence"/>
</dbReference>
<proteinExistence type="predicted"/>